<keyword evidence="1 5" id="KW-0808">Transferase</keyword>
<dbReference type="GO" id="GO:0006654">
    <property type="term" value="P:phosphatidic acid biosynthetic process"/>
    <property type="evidence" value="ECO:0007669"/>
    <property type="project" value="TreeGrafter"/>
</dbReference>
<gene>
    <name evidence="5" type="ORF">GM51_21485</name>
</gene>
<dbReference type="PANTHER" id="PTHR10434">
    <property type="entry name" value="1-ACYL-SN-GLYCEROL-3-PHOSPHATE ACYLTRANSFERASE"/>
    <property type="match status" value="1"/>
</dbReference>
<dbReference type="InterPro" id="IPR036412">
    <property type="entry name" value="HAD-like_sf"/>
</dbReference>
<feature type="domain" description="Phospholipid/glycerol acyltransferase" evidence="4">
    <location>
        <begin position="290"/>
        <end position="409"/>
    </location>
</feature>
<reference evidence="5" key="1">
    <citation type="submission" date="2014-06" db="EMBL/GenBank/DDBJ databases">
        <title>Key roles for freshwater Actinobacteria revealed by deep metagenomic sequencing.</title>
        <authorList>
            <person name="Ghai R."/>
            <person name="Mizuno C.M."/>
            <person name="Picazo A."/>
            <person name="Camacho A."/>
            <person name="Rodriguez-Valera F."/>
        </authorList>
    </citation>
    <scope>NUCLEOTIDE SEQUENCE</scope>
</reference>
<dbReference type="SUPFAM" id="SSF69593">
    <property type="entry name" value="Glycerol-3-phosphate (1)-acyltransferase"/>
    <property type="match status" value="1"/>
</dbReference>
<evidence type="ECO:0000313" key="5">
    <source>
        <dbReference type="EMBL" id="KGA12563.1"/>
    </source>
</evidence>
<feature type="non-terminal residue" evidence="5">
    <location>
        <position position="1"/>
    </location>
</feature>
<evidence type="ECO:0000256" key="1">
    <source>
        <dbReference type="ARBA" id="ARBA00022679"/>
    </source>
</evidence>
<dbReference type="AlphaFoldDB" id="A0A094S456"/>
<evidence type="ECO:0000256" key="3">
    <source>
        <dbReference type="SAM" id="MobiDB-lite"/>
    </source>
</evidence>
<dbReference type="Gene3D" id="1.20.1440.100">
    <property type="entry name" value="SG protein - dephosphorylation function"/>
    <property type="match status" value="1"/>
</dbReference>
<dbReference type="PANTHER" id="PTHR10434:SF55">
    <property type="entry name" value="POSSIBLE ACYLTRANSFERASE"/>
    <property type="match status" value="1"/>
</dbReference>
<dbReference type="InterPro" id="IPR023214">
    <property type="entry name" value="HAD_sf"/>
</dbReference>
<organism evidence="5">
    <name type="scientific">freshwater metagenome</name>
    <dbReference type="NCBI Taxonomy" id="449393"/>
    <lineage>
        <taxon>unclassified sequences</taxon>
        <taxon>metagenomes</taxon>
        <taxon>ecological metagenomes</taxon>
    </lineage>
</organism>
<dbReference type="EMBL" id="JNSL01000215">
    <property type="protein sequence ID" value="KGA12563.1"/>
    <property type="molecule type" value="Genomic_DNA"/>
</dbReference>
<feature type="compositionally biased region" description="Basic and acidic residues" evidence="3">
    <location>
        <begin position="463"/>
        <end position="478"/>
    </location>
</feature>
<dbReference type="InterPro" id="IPR002123">
    <property type="entry name" value="Plipid/glycerol_acylTrfase"/>
</dbReference>
<protein>
    <submittedName>
        <fullName evidence="5">Putative acyltransferase</fullName>
    </submittedName>
</protein>
<proteinExistence type="predicted"/>
<dbReference type="GO" id="GO:0005886">
    <property type="term" value="C:plasma membrane"/>
    <property type="evidence" value="ECO:0007669"/>
    <property type="project" value="TreeGrafter"/>
</dbReference>
<dbReference type="SUPFAM" id="SSF56784">
    <property type="entry name" value="HAD-like"/>
    <property type="match status" value="1"/>
</dbReference>
<keyword evidence="2 5" id="KW-0012">Acyltransferase</keyword>
<feature type="region of interest" description="Disordered" evidence="3">
    <location>
        <begin position="462"/>
        <end position="499"/>
    </location>
</feature>
<name>A0A094S456_9ZZZZ</name>
<dbReference type="InterPro" id="IPR006385">
    <property type="entry name" value="HAD_hydro_SerB1"/>
</dbReference>
<dbReference type="Pfam" id="PF01553">
    <property type="entry name" value="Acyltransferase"/>
    <property type="match status" value="1"/>
</dbReference>
<accession>A0A094S456</accession>
<dbReference type="SMART" id="SM00563">
    <property type="entry name" value="PlsC"/>
    <property type="match status" value="1"/>
</dbReference>
<dbReference type="NCBIfam" id="TIGR01490">
    <property type="entry name" value="HAD-SF-IB-hyp1"/>
    <property type="match status" value="1"/>
</dbReference>
<dbReference type="Pfam" id="PF12710">
    <property type="entry name" value="HAD"/>
    <property type="match status" value="1"/>
</dbReference>
<evidence type="ECO:0000256" key="2">
    <source>
        <dbReference type="ARBA" id="ARBA00023315"/>
    </source>
</evidence>
<dbReference type="NCBIfam" id="TIGR01488">
    <property type="entry name" value="HAD-SF-IB"/>
    <property type="match status" value="1"/>
</dbReference>
<dbReference type="Gene3D" id="3.40.50.1000">
    <property type="entry name" value="HAD superfamily/HAD-like"/>
    <property type="match status" value="1"/>
</dbReference>
<dbReference type="CDD" id="cd07989">
    <property type="entry name" value="LPLAT_AGPAT-like"/>
    <property type="match status" value="1"/>
</dbReference>
<feature type="compositionally biased region" description="Basic and acidic residues" evidence="3">
    <location>
        <begin position="488"/>
        <end position="499"/>
    </location>
</feature>
<evidence type="ECO:0000259" key="4">
    <source>
        <dbReference type="SMART" id="SM00563"/>
    </source>
</evidence>
<dbReference type="CDD" id="cd02612">
    <property type="entry name" value="HAD_PGPPase"/>
    <property type="match status" value="1"/>
</dbReference>
<sequence length="499" mass="54014">RGFSRSGDMFAHPVWAVTVRVMAKINNGAAFFDLDRTLLTGASGAVFSRAMRDAGLVTRTVPGESALYELFNRIGETLPSMALARQAATLAKGQRQSDIQRVAAHAAQQLFELVPPYALSVIAHHRAEGRKLVMATTTPYDLVKPLADLLKFDDVVATRYGLNADKTYNGRIDGPFVWNSGKLAAVHTWSEAHGIELSDCYAYSDSVFDTPLLAAVGNPVAVNPDPRMILMAAARRWPVMHFDVPLGVAKIPVINLELQRLLLQLARPAFIPFAQFDIDGTENIPSEGGAILCGNHRSYFDVMAIAVAVAKTGRPVRFLGKKEVFDAPLIGQLATALGGIRVDRGTGSDEPLLAASQALAAGELVAIMPEGTIPRGPAFFDPVLKGRWGAARLAKEAKVPIIPLGLWGTENVWPRSSRLPNLLNVTSPPQITIRVGEALTMTSKSPGPDTKRLMTAISALLPEESRLKRTPTDEELRRSYPSSYKGDPANESKRRPGTD</sequence>
<comment type="caution">
    <text evidence="5">The sequence shown here is derived from an EMBL/GenBank/DDBJ whole genome shotgun (WGS) entry which is preliminary data.</text>
</comment>
<dbReference type="GO" id="GO:0003841">
    <property type="term" value="F:1-acylglycerol-3-phosphate O-acyltransferase activity"/>
    <property type="evidence" value="ECO:0007669"/>
    <property type="project" value="TreeGrafter"/>
</dbReference>